<protein>
    <recommendedName>
        <fullName evidence="4">Phenol degradation protein meta</fullName>
    </recommendedName>
</protein>
<organism evidence="2 3">
    <name type="scientific">Achromobacter pulmonis</name>
    <dbReference type="NCBI Taxonomy" id="1389932"/>
    <lineage>
        <taxon>Bacteria</taxon>
        <taxon>Pseudomonadati</taxon>
        <taxon>Pseudomonadota</taxon>
        <taxon>Betaproteobacteria</taxon>
        <taxon>Burkholderiales</taxon>
        <taxon>Alcaligenaceae</taxon>
        <taxon>Achromobacter</taxon>
    </lineage>
</organism>
<name>A0A2N8KMZ9_9BURK</name>
<gene>
    <name evidence="2" type="ORF">C1I89_10825</name>
</gene>
<dbReference type="EMBL" id="POQS01000002">
    <property type="protein sequence ID" value="PND34828.1"/>
    <property type="molecule type" value="Genomic_DNA"/>
</dbReference>
<comment type="caution">
    <text evidence="2">The sequence shown here is derived from an EMBL/GenBank/DDBJ whole genome shotgun (WGS) entry which is preliminary data.</text>
</comment>
<sequence length="303" mass="32986">MPAVAAPLVLAALGLAGNAAATENGIPTTVNGFYDFGAGMSPPPTPFGTISLRSSYNHATVRKNQYGETLDDDFSLSVFTVSAAYLRMTRATLLGASYGFGIVQPFFRMDAAFDVPTAAGPLRLRGETFRIADTLLLPLILQWNPSPNLHLNAQFQVLAPTGDYDKRRLVNPGLNHWAFSPIFNFTYITDGGFEVSSSFEVDISTRNHATGYRNGIEYRHEFALGQHVGPWTLGVGGYYSRQFTDDDAPGLQGGNRSRVIALGPAVHFYKPGLPPVWLHVYKEFGARNRAEGYTAALRLAASF</sequence>
<evidence type="ECO:0000313" key="2">
    <source>
        <dbReference type="EMBL" id="PND34828.1"/>
    </source>
</evidence>
<keyword evidence="3" id="KW-1185">Reference proteome</keyword>
<dbReference type="Proteomes" id="UP000235994">
    <property type="component" value="Unassembled WGS sequence"/>
</dbReference>
<reference evidence="2 3" key="1">
    <citation type="submission" date="2018-01" db="EMBL/GenBank/DDBJ databases">
        <title>The draft genome of an aniline degradation strain ANB-1.</title>
        <authorList>
            <person name="Zhang L."/>
            <person name="Jiang J."/>
        </authorList>
    </citation>
    <scope>NUCLEOTIDE SEQUENCE [LARGE SCALE GENOMIC DNA]</scope>
    <source>
        <strain evidence="2 3">ANB-1</strain>
    </source>
</reference>
<evidence type="ECO:0000256" key="1">
    <source>
        <dbReference type="SAM" id="SignalP"/>
    </source>
</evidence>
<feature type="signal peptide" evidence="1">
    <location>
        <begin position="1"/>
        <end position="21"/>
    </location>
</feature>
<proteinExistence type="predicted"/>
<dbReference type="Pfam" id="PF13557">
    <property type="entry name" value="Phenol_MetA_deg"/>
    <property type="match status" value="1"/>
</dbReference>
<evidence type="ECO:0008006" key="4">
    <source>
        <dbReference type="Google" id="ProtNLM"/>
    </source>
</evidence>
<evidence type="ECO:0000313" key="3">
    <source>
        <dbReference type="Proteomes" id="UP000235994"/>
    </source>
</evidence>
<keyword evidence="1" id="KW-0732">Signal</keyword>
<feature type="chain" id="PRO_5014776565" description="Phenol degradation protein meta" evidence="1">
    <location>
        <begin position="22"/>
        <end position="303"/>
    </location>
</feature>
<accession>A0A2N8KMZ9</accession>
<dbReference type="AlphaFoldDB" id="A0A2N8KMZ9"/>
<dbReference type="InterPro" id="IPR025737">
    <property type="entry name" value="FApF"/>
</dbReference>